<dbReference type="PANTHER" id="PTHR11722:SF0">
    <property type="entry name" value="LARGE RIBOSOMAL SUBUNIT PROTEIN EL13"/>
    <property type="match status" value="1"/>
</dbReference>
<keyword evidence="2 4" id="KW-0689">Ribosomal protein</keyword>
<dbReference type="Proteomes" id="UP000274822">
    <property type="component" value="Unassembled WGS sequence"/>
</dbReference>
<dbReference type="GO" id="GO:0003723">
    <property type="term" value="F:RNA binding"/>
    <property type="evidence" value="ECO:0007669"/>
    <property type="project" value="TreeGrafter"/>
</dbReference>
<proteinExistence type="inferred from homology"/>
<keyword evidence="3" id="KW-0687">Ribonucleoprotein</keyword>
<dbReference type="InterPro" id="IPR001380">
    <property type="entry name" value="Ribosomal_eL13"/>
</dbReference>
<dbReference type="GO" id="GO:0006412">
    <property type="term" value="P:translation"/>
    <property type="evidence" value="ECO:0007669"/>
    <property type="project" value="InterPro"/>
</dbReference>
<evidence type="ECO:0000256" key="2">
    <source>
        <dbReference type="ARBA" id="ARBA00022980"/>
    </source>
</evidence>
<gene>
    <name evidence="4" type="ORF">BC938DRAFT_480844</name>
</gene>
<dbReference type="EMBL" id="RBNJ01000536">
    <property type="protein sequence ID" value="RUS34381.1"/>
    <property type="molecule type" value="Genomic_DNA"/>
</dbReference>
<name>A0A433QX33_9FUNG</name>
<comment type="similarity">
    <text evidence="1">Belongs to the eukaryotic ribosomal protein eL13 family.</text>
</comment>
<organism evidence="4 5">
    <name type="scientific">Jimgerdemannia flammicorona</name>
    <dbReference type="NCBI Taxonomy" id="994334"/>
    <lineage>
        <taxon>Eukaryota</taxon>
        <taxon>Fungi</taxon>
        <taxon>Fungi incertae sedis</taxon>
        <taxon>Mucoromycota</taxon>
        <taxon>Mucoromycotina</taxon>
        <taxon>Endogonomycetes</taxon>
        <taxon>Endogonales</taxon>
        <taxon>Endogonaceae</taxon>
        <taxon>Jimgerdemannia</taxon>
    </lineage>
</organism>
<accession>A0A433QX33</accession>
<dbReference type="Pfam" id="PF01294">
    <property type="entry name" value="Ribosomal_L13e"/>
    <property type="match status" value="2"/>
</dbReference>
<dbReference type="AlphaFoldDB" id="A0A433QX33"/>
<dbReference type="GO" id="GO:0022625">
    <property type="term" value="C:cytosolic large ribosomal subunit"/>
    <property type="evidence" value="ECO:0007669"/>
    <property type="project" value="TreeGrafter"/>
</dbReference>
<dbReference type="PANTHER" id="PTHR11722">
    <property type="entry name" value="60S RIBOSOMAL PROTEIN L13"/>
    <property type="match status" value="1"/>
</dbReference>
<comment type="caution">
    <text evidence="4">The sequence shown here is derived from an EMBL/GenBank/DDBJ whole genome shotgun (WGS) entry which is preliminary data.</text>
</comment>
<evidence type="ECO:0000313" key="4">
    <source>
        <dbReference type="EMBL" id="RUS34381.1"/>
    </source>
</evidence>
<keyword evidence="5" id="KW-1185">Reference proteome</keyword>
<dbReference type="Gene3D" id="1.20.5.110">
    <property type="match status" value="1"/>
</dbReference>
<sequence>MKHNNQLPNQHFRKDWQLRVKTWFDQPGRKKSRRIARIQKASLVLPRPVDGHLRPAVRCPTIKYNTKLRHGRGFTLEELKERWKGGLKLQRGGTERSANRSLETGTTAVYNIVLCMIRRRRMSNNFCEEMLANSLESGIRRKEALSIGIAVDHRRRNNSVESLQLNVQRLKTYKSKLIVFPRRTGRPREGDGDAADLATAVQFHGKIVPIEQPAQDVEARAITAKDKSVNAYAQLRKARSDFRLRGVREKRAKDKAEEEANKVRGIFQWVCGFEVACTADY</sequence>
<dbReference type="GO" id="GO:0003735">
    <property type="term" value="F:structural constituent of ribosome"/>
    <property type="evidence" value="ECO:0007669"/>
    <property type="project" value="InterPro"/>
</dbReference>
<protein>
    <submittedName>
        <fullName evidence="4">50S ribosomal protein L13e</fullName>
    </submittedName>
</protein>
<dbReference type="FunFam" id="1.20.5.110:FF:000003">
    <property type="entry name" value="60S ribosomal protein L13"/>
    <property type="match status" value="1"/>
</dbReference>
<evidence type="ECO:0000256" key="3">
    <source>
        <dbReference type="ARBA" id="ARBA00023274"/>
    </source>
</evidence>
<evidence type="ECO:0000313" key="5">
    <source>
        <dbReference type="Proteomes" id="UP000274822"/>
    </source>
</evidence>
<evidence type="ECO:0000256" key="1">
    <source>
        <dbReference type="ARBA" id="ARBA00005640"/>
    </source>
</evidence>
<reference evidence="4 5" key="1">
    <citation type="journal article" date="2018" name="New Phytol.">
        <title>Phylogenomics of Endogonaceae and evolution of mycorrhizas within Mucoromycota.</title>
        <authorList>
            <person name="Chang Y."/>
            <person name="Desiro A."/>
            <person name="Na H."/>
            <person name="Sandor L."/>
            <person name="Lipzen A."/>
            <person name="Clum A."/>
            <person name="Barry K."/>
            <person name="Grigoriev I.V."/>
            <person name="Martin F.M."/>
            <person name="Stajich J.E."/>
            <person name="Smith M.E."/>
            <person name="Bonito G."/>
            <person name="Spatafora J.W."/>
        </authorList>
    </citation>
    <scope>NUCLEOTIDE SEQUENCE [LARGE SCALE GENOMIC DNA]</scope>
    <source>
        <strain evidence="4 5">AD002</strain>
    </source>
</reference>